<comment type="caution">
    <text evidence="1">The sequence shown here is derived from an EMBL/GenBank/DDBJ whole genome shotgun (WGS) entry which is preliminary data.</text>
</comment>
<dbReference type="AlphaFoldDB" id="A0A178LMV4"/>
<evidence type="ECO:0000313" key="1">
    <source>
        <dbReference type="EMBL" id="OAN31773.1"/>
    </source>
</evidence>
<protein>
    <submittedName>
        <fullName evidence="1">Uncharacterized protein</fullName>
    </submittedName>
</protein>
<accession>A0A178LMV4</accession>
<dbReference type="EMBL" id="LWCR01000003">
    <property type="protein sequence ID" value="OAN31773.1"/>
    <property type="molecule type" value="Genomic_DNA"/>
</dbReference>
<name>A0A178LMV4_9PSED</name>
<dbReference type="Proteomes" id="UP000078356">
    <property type="component" value="Unassembled WGS sequence"/>
</dbReference>
<organism evidence="1 2">
    <name type="scientific">Pseudomonas oryzihabitans</name>
    <dbReference type="NCBI Taxonomy" id="47885"/>
    <lineage>
        <taxon>Bacteria</taxon>
        <taxon>Pseudomonadati</taxon>
        <taxon>Pseudomonadota</taxon>
        <taxon>Gammaproteobacteria</taxon>
        <taxon>Pseudomonadales</taxon>
        <taxon>Pseudomonadaceae</taxon>
        <taxon>Pseudomonas</taxon>
    </lineage>
</organism>
<reference evidence="1 2" key="1">
    <citation type="submission" date="2016-04" db="EMBL/GenBank/DDBJ databases">
        <title>Draft Genome Sequences of Staphylococcus capitis Strain H36, S. capitis Strain H65, S. cohnii Strain H62, S. hominis Strain H69, Mycobacterium iranicum Strain H39, Plantibacter sp. Strain H53, Pseudomonas oryzihabitans Strain H72, and Microbacterium sp. Strain H83, isolated from residential settings.</title>
        <authorList>
            <person name="Lymperopoulou D."/>
            <person name="Adams R.I."/>
            <person name="Lindow S."/>
            <person name="Coil D.A."/>
            <person name="Jospin G."/>
            <person name="Eisen J.A."/>
        </authorList>
    </citation>
    <scope>NUCLEOTIDE SEQUENCE [LARGE SCALE GENOMIC DNA]</scope>
    <source>
        <strain evidence="1 2">H72</strain>
    </source>
</reference>
<gene>
    <name evidence="1" type="ORF">A4V15_11995</name>
</gene>
<proteinExistence type="predicted"/>
<evidence type="ECO:0000313" key="2">
    <source>
        <dbReference type="Proteomes" id="UP000078356"/>
    </source>
</evidence>
<sequence length="75" mass="8427">MRQPGYFRRQASALQDVLIIKAPERRIIDELESCESALGAVAAHLPRLRWSATTDLVHLAWPSHQQPEGTGGHRE</sequence>